<name>A0A1Q9CMH3_SYMMI</name>
<dbReference type="OrthoDB" id="425638at2759"/>
<accession>A0A1Q9CMH3</accession>
<sequence length="320" mass="35864">MDEDGRYRYTGDGDGFDLATNALSDGGSSAQSALPQPGGVPRPVPVELLFATGRIQKRTGAELEYFLRVFWVPAAAFAAAEMLTFLVRRASFFVVLTDNAFEVGPTYSKVVEVHVWASIAMWSLAAVQILGEQLRRRRDLAWIHRLAGQAMLLLFFSVVLPTSLYLSALQRIDVLAPAVAAVLLDTAFCTAFFLYRGWRVARLRASSKSLAVHGKLMQCGTMMSMAILPQRFLQLYLTMQLKGHHQVNYSASILVTSILFFVFGHFQKGPRGFIWMNCIGSDNAEEAFGSRHASPLEQWSWKLRWLAYVPVYYAMRFALE</sequence>
<reference evidence="1 2" key="1">
    <citation type="submission" date="2016-02" db="EMBL/GenBank/DDBJ databases">
        <title>Genome analysis of coral dinoflagellate symbionts highlights evolutionary adaptations to a symbiotic lifestyle.</title>
        <authorList>
            <person name="Aranda M."/>
            <person name="Li Y."/>
            <person name="Liew Y.J."/>
            <person name="Baumgarten S."/>
            <person name="Simakov O."/>
            <person name="Wilson M."/>
            <person name="Piel J."/>
            <person name="Ashoor H."/>
            <person name="Bougouffa S."/>
            <person name="Bajic V.B."/>
            <person name="Ryu T."/>
            <person name="Ravasi T."/>
            <person name="Bayer T."/>
            <person name="Micklem G."/>
            <person name="Kim H."/>
            <person name="Bhak J."/>
            <person name="Lajeunesse T.C."/>
            <person name="Voolstra C.R."/>
        </authorList>
    </citation>
    <scope>NUCLEOTIDE SEQUENCE [LARGE SCALE GENOMIC DNA]</scope>
    <source>
        <strain evidence="1 2">CCMP2467</strain>
    </source>
</reference>
<dbReference type="AlphaFoldDB" id="A0A1Q9CMH3"/>
<protein>
    <submittedName>
        <fullName evidence="1">Uncharacterized protein</fullName>
    </submittedName>
</protein>
<keyword evidence="2" id="KW-1185">Reference proteome</keyword>
<dbReference type="OMA" id="WASIAMW"/>
<organism evidence="1 2">
    <name type="scientific">Symbiodinium microadriaticum</name>
    <name type="common">Dinoflagellate</name>
    <name type="synonym">Zooxanthella microadriatica</name>
    <dbReference type="NCBI Taxonomy" id="2951"/>
    <lineage>
        <taxon>Eukaryota</taxon>
        <taxon>Sar</taxon>
        <taxon>Alveolata</taxon>
        <taxon>Dinophyceae</taxon>
        <taxon>Suessiales</taxon>
        <taxon>Symbiodiniaceae</taxon>
        <taxon>Symbiodinium</taxon>
    </lineage>
</organism>
<comment type="caution">
    <text evidence="1">The sequence shown here is derived from an EMBL/GenBank/DDBJ whole genome shotgun (WGS) entry which is preliminary data.</text>
</comment>
<evidence type="ECO:0000313" key="1">
    <source>
        <dbReference type="EMBL" id="OLP84139.1"/>
    </source>
</evidence>
<evidence type="ECO:0000313" key="2">
    <source>
        <dbReference type="Proteomes" id="UP000186817"/>
    </source>
</evidence>
<gene>
    <name evidence="1" type="ORF">AK812_SmicGene35004</name>
</gene>
<dbReference type="EMBL" id="LSRX01001064">
    <property type="protein sequence ID" value="OLP84139.1"/>
    <property type="molecule type" value="Genomic_DNA"/>
</dbReference>
<proteinExistence type="predicted"/>
<dbReference type="Proteomes" id="UP000186817">
    <property type="component" value="Unassembled WGS sequence"/>
</dbReference>